<evidence type="ECO:0000313" key="1">
    <source>
        <dbReference type="EMBL" id="CAC5405489.1"/>
    </source>
</evidence>
<dbReference type="OrthoDB" id="6157991at2759"/>
<proteinExistence type="predicted"/>
<protein>
    <submittedName>
        <fullName evidence="1">Uncharacterized protein</fullName>
    </submittedName>
</protein>
<dbReference type="EMBL" id="CACVKT020007119">
    <property type="protein sequence ID" value="CAC5405489.1"/>
    <property type="molecule type" value="Genomic_DNA"/>
</dbReference>
<name>A0A6J8DC59_MYTCO</name>
<dbReference type="AlphaFoldDB" id="A0A6J8DC59"/>
<evidence type="ECO:0000313" key="2">
    <source>
        <dbReference type="Proteomes" id="UP000507470"/>
    </source>
</evidence>
<sequence length="163" mass="19318">MDKVPGFAHMKNLNERKWFDKLNRKYKRRYVISEQDKLQEKLFSLNQRDFWKSIGKLGKANERMDTIPWKVMDNDGNMRTDKNFVLERWKTGFQELLNENANQSFMNNGDIDFNQRNVSTFNEPITREEITSAVECAKLRKASGFDEIPAEVINSHLTFVYNL</sequence>
<accession>A0A6J8DC59</accession>
<keyword evidence="2" id="KW-1185">Reference proteome</keyword>
<organism evidence="1 2">
    <name type="scientific">Mytilus coruscus</name>
    <name type="common">Sea mussel</name>
    <dbReference type="NCBI Taxonomy" id="42192"/>
    <lineage>
        <taxon>Eukaryota</taxon>
        <taxon>Metazoa</taxon>
        <taxon>Spiralia</taxon>
        <taxon>Lophotrochozoa</taxon>
        <taxon>Mollusca</taxon>
        <taxon>Bivalvia</taxon>
        <taxon>Autobranchia</taxon>
        <taxon>Pteriomorphia</taxon>
        <taxon>Mytilida</taxon>
        <taxon>Mytiloidea</taxon>
        <taxon>Mytilidae</taxon>
        <taxon>Mytilinae</taxon>
        <taxon>Mytilus</taxon>
    </lineage>
</organism>
<gene>
    <name evidence="1" type="ORF">MCOR_39173</name>
</gene>
<reference evidence="1 2" key="1">
    <citation type="submission" date="2020-06" db="EMBL/GenBank/DDBJ databases">
        <authorList>
            <person name="Li R."/>
            <person name="Bekaert M."/>
        </authorList>
    </citation>
    <scope>NUCLEOTIDE SEQUENCE [LARGE SCALE GENOMIC DNA]</scope>
    <source>
        <strain evidence="2">wild</strain>
    </source>
</reference>
<dbReference type="Proteomes" id="UP000507470">
    <property type="component" value="Unassembled WGS sequence"/>
</dbReference>